<dbReference type="InterPro" id="IPR011251">
    <property type="entry name" value="Luciferase-like_dom"/>
</dbReference>
<keyword evidence="3" id="KW-0560">Oxidoreductase</keyword>
<dbReference type="RefSeq" id="WP_096465760.1">
    <property type="nucleotide sequence ID" value="NZ_AP017312.1"/>
</dbReference>
<dbReference type="KEGG" id="asoc:CB4_02160"/>
<accession>A0A0U5B080</accession>
<dbReference type="Proteomes" id="UP000217696">
    <property type="component" value="Chromosome"/>
</dbReference>
<name>A0A0U5B080_9BACL</name>
<evidence type="ECO:0000313" key="4">
    <source>
        <dbReference type="Proteomes" id="UP000217696"/>
    </source>
</evidence>
<sequence>MKLSILDQCPILAESTPAEALAQTARLVQRAEQLGYTRYWVAEHHGMKQLANPSPEILLGQLGALTSTIRIGSGAVLLPHYSPYKVAENFNLLATLYLGRIDLGIGRAPGGSAHETLALRENFLENVHRMPSLLTDLLGYLQDKLPDDHSFAGIHARPLPSVPPDVWMLGTSGKSARYAAQFGTAFAFGHFMSEEDGPTIVQSYRESFQSSAMQANPAVIVALSVVCTETESEAKRQAAQYSHHKHTLVGTPQHIKEKLAELQEVYQADEWMVVTIPLDYEARLHSYELLAENFL</sequence>
<evidence type="ECO:0000313" key="3">
    <source>
        <dbReference type="EMBL" id="BAU27986.1"/>
    </source>
</evidence>
<feature type="domain" description="Luciferase-like" evidence="2">
    <location>
        <begin position="1"/>
        <end position="242"/>
    </location>
</feature>
<dbReference type="Pfam" id="PF00296">
    <property type="entry name" value="Bac_luciferase"/>
    <property type="match status" value="1"/>
</dbReference>
<dbReference type="EC" id="1.14.13.107" evidence="3"/>
<dbReference type="GO" id="GO:0005829">
    <property type="term" value="C:cytosol"/>
    <property type="evidence" value="ECO:0007669"/>
    <property type="project" value="TreeGrafter"/>
</dbReference>
<dbReference type="PANTHER" id="PTHR30137:SF19">
    <property type="entry name" value="LUCIFERASE-LIKE MONOOXYGENASE"/>
    <property type="match status" value="1"/>
</dbReference>
<dbReference type="PANTHER" id="PTHR30137">
    <property type="entry name" value="LUCIFERASE-LIKE MONOOXYGENASE"/>
    <property type="match status" value="1"/>
</dbReference>
<proteinExistence type="predicted"/>
<dbReference type="EMBL" id="AP017312">
    <property type="protein sequence ID" value="BAU27986.1"/>
    <property type="molecule type" value="Genomic_DNA"/>
</dbReference>
<dbReference type="InterPro" id="IPR019949">
    <property type="entry name" value="CmoO-like"/>
</dbReference>
<evidence type="ECO:0000259" key="2">
    <source>
        <dbReference type="Pfam" id="PF00296"/>
    </source>
</evidence>
<dbReference type="SUPFAM" id="SSF51679">
    <property type="entry name" value="Bacterial luciferase-like"/>
    <property type="match status" value="1"/>
</dbReference>
<keyword evidence="3" id="KW-0503">Monooxygenase</keyword>
<dbReference type="Gene3D" id="3.20.20.30">
    <property type="entry name" value="Luciferase-like domain"/>
    <property type="match status" value="1"/>
</dbReference>
<gene>
    <name evidence="3" type="primary">limB_1</name>
    <name evidence="3" type="ORF">CB4_02160</name>
</gene>
<reference evidence="3 4" key="1">
    <citation type="submission" date="2015-12" db="EMBL/GenBank/DDBJ databases">
        <title>Genome sequence of Aneurinibacillus soli.</title>
        <authorList>
            <person name="Lee J.S."/>
            <person name="Lee K.C."/>
            <person name="Kim K.K."/>
            <person name="Lee B.W."/>
        </authorList>
    </citation>
    <scope>NUCLEOTIDE SEQUENCE [LARGE SCALE GENOMIC DNA]</scope>
    <source>
        <strain evidence="3 4">CB4</strain>
    </source>
</reference>
<dbReference type="GO" id="GO:0052601">
    <property type="term" value="F:limonene 1,2-monooxygenase [NAD(P)H) activity"/>
    <property type="evidence" value="ECO:0007669"/>
    <property type="project" value="UniProtKB-EC"/>
</dbReference>
<keyword evidence="4" id="KW-1185">Reference proteome</keyword>
<dbReference type="AlphaFoldDB" id="A0A0U5B080"/>
<dbReference type="CDD" id="cd00347">
    <property type="entry name" value="Flavin_utilizing_monoxygenases"/>
    <property type="match status" value="1"/>
</dbReference>
<dbReference type="InterPro" id="IPR036661">
    <property type="entry name" value="Luciferase-like_sf"/>
</dbReference>
<protein>
    <submittedName>
        <fullName evidence="3">Limonene 1,2-monooxygenase</fullName>
        <ecNumber evidence="3">1.14.13.107</ecNumber>
    </submittedName>
</protein>
<dbReference type="NCBIfam" id="TIGR03558">
    <property type="entry name" value="oxido_grp_1"/>
    <property type="match status" value="1"/>
</dbReference>
<organism evidence="3 4">
    <name type="scientific">Aneurinibacillus soli</name>
    <dbReference type="NCBI Taxonomy" id="1500254"/>
    <lineage>
        <taxon>Bacteria</taxon>
        <taxon>Bacillati</taxon>
        <taxon>Bacillota</taxon>
        <taxon>Bacilli</taxon>
        <taxon>Bacillales</taxon>
        <taxon>Paenibacillaceae</taxon>
        <taxon>Aneurinibacillus group</taxon>
        <taxon>Aneurinibacillus</taxon>
    </lineage>
</organism>
<dbReference type="InterPro" id="IPR050766">
    <property type="entry name" value="Bact_Lucif_Oxidored"/>
</dbReference>
<dbReference type="OrthoDB" id="9780518at2"/>
<evidence type="ECO:0000256" key="1">
    <source>
        <dbReference type="ARBA" id="ARBA00007789"/>
    </source>
</evidence>
<comment type="similarity">
    <text evidence="1">To bacterial alkanal monooxygenase alpha and beta chains.</text>
</comment>